<evidence type="ECO:0000256" key="1">
    <source>
        <dbReference type="ARBA" id="ARBA00004123"/>
    </source>
</evidence>
<comment type="similarity">
    <text evidence="3">Belongs to the TRAFAC class dynamin-like GTPase superfamily. Very large inducible GTPase (VLIG) family.</text>
</comment>
<evidence type="ECO:0000256" key="7">
    <source>
        <dbReference type="ARBA" id="ARBA00023242"/>
    </source>
</evidence>
<dbReference type="Proteomes" id="UP000700334">
    <property type="component" value="Unassembled WGS sequence"/>
</dbReference>
<dbReference type="Gene3D" id="3.40.50.300">
    <property type="entry name" value="P-loop containing nucleotide triphosphate hydrolases"/>
    <property type="match status" value="1"/>
</dbReference>
<dbReference type="PANTHER" id="PTHR22796:SF6">
    <property type="entry name" value="INTERFERON-INDUCED VERY LARGE GTPASE 1-RELATED"/>
    <property type="match status" value="1"/>
</dbReference>
<sequence>MVELCWFCPGGRAEDRFDNCIAFTNLHGNAEIHERQVRFLQEVSSVTVILLSTSDFDKMNSFLLEFLKSPKPLICLFESVENVMDENSAHKVRIGIKNLNKIEIADKITTTLKKMLKNSGSPFSLSNWASIAKKYEFIIDKDQRDCQEAGDKIDILMDILKKMKLSEIKDKFLPLQKGLWHEWCKKDKELHHLREKGNRSIEQYRNEIEKEKQKIRYEQCDKVIILNDLMKTLLENLQSHLETHTELYFLQGLSMLIEQLSRKELEPLHLKYSYLLAQVQTEKRKRSKRDSLRRWEADLEIVSKEIRNSTLGIEHLLREVGQIYEALEADSTKTNTLFLSLPQMAADLMISGVPIELMDGDASYVPLKWVAAVFNKVSEKIGNKQVFVLSVLGLQNSGKSTLLNAMFGLQLSLSAGRCTRGAYMQLIKVEEVLREELGFDFVLVIDTEGLQASEILKKAQNEENELAAFVTGLGNLTVINIFGKDLSEIQDVLQITVHAFLRMKQLSISPKCLFVHQNIEEIIDTNQSMARRAWLQEKLDEMTLAAATHEQRSDVCRFSDVIHFDAKSHIHYFAHLWEGYPPMAPPNPCYSHCVQELKSGILKHAKESRKSILKFLELQVRIKTLWKALVNENYIFGFRNTQEVMAMNKLETMYISWTWQLRSHVLDLQNHLTNQIQSGDTEEIKRSALENRIVEKYEAIKQEFEKCFREDIDREILLQWKGRFEKDLKTLEEDLVVETLRKYEDQIRKKKIQDLLKEQKVIFKNKLLERVRGMAVTLQGTELHEEELRDVFNKVWSENISIPLPPALPTAKEPDIDTDLENILLEHFKQHPDIVNKIRYRDKKKTFSINYSKHIITSSEFHTCGPSMEGFEKEVNEITDQIMTLVKENIRRREQQNEGYCSSFFHEILHVIHTEAVSQGGRFILTHRYKLEIALALFQEAANSFRKMYIAFKRANNPVLYLESQKEESFADFKLSYKNCQNIA</sequence>
<dbReference type="InterPro" id="IPR058641">
    <property type="entry name" value="GVIN1_dom"/>
</dbReference>
<organism evidence="10 11">
    <name type="scientific">Galemys pyrenaicus</name>
    <name type="common">Iberian desman</name>
    <name type="synonym">Pyrenean desman</name>
    <dbReference type="NCBI Taxonomy" id="202257"/>
    <lineage>
        <taxon>Eukaryota</taxon>
        <taxon>Metazoa</taxon>
        <taxon>Chordata</taxon>
        <taxon>Craniata</taxon>
        <taxon>Vertebrata</taxon>
        <taxon>Euteleostomi</taxon>
        <taxon>Mammalia</taxon>
        <taxon>Eutheria</taxon>
        <taxon>Laurasiatheria</taxon>
        <taxon>Eulipotyphla</taxon>
        <taxon>Talpidae</taxon>
        <taxon>Galemys</taxon>
    </lineage>
</organism>
<feature type="domain" description="VLIG-type G" evidence="9">
    <location>
        <begin position="383"/>
        <end position="623"/>
    </location>
</feature>
<keyword evidence="8" id="KW-0175">Coiled coil</keyword>
<dbReference type="AlphaFoldDB" id="A0A8J6ARQ3"/>
<accession>A0A8J6ARQ3</accession>
<evidence type="ECO:0000256" key="3">
    <source>
        <dbReference type="ARBA" id="ARBA00006828"/>
    </source>
</evidence>
<dbReference type="InterPro" id="IPR030383">
    <property type="entry name" value="G_VLIG_dom"/>
</dbReference>
<evidence type="ECO:0000256" key="5">
    <source>
        <dbReference type="ARBA" id="ARBA00022741"/>
    </source>
</evidence>
<keyword evidence="5" id="KW-0547">Nucleotide-binding</keyword>
<dbReference type="Pfam" id="PF25974">
    <property type="entry name" value="URGCP_9th"/>
    <property type="match status" value="1"/>
</dbReference>
<dbReference type="GO" id="GO:0005525">
    <property type="term" value="F:GTP binding"/>
    <property type="evidence" value="ECO:0007669"/>
    <property type="project" value="UniProtKB-KW"/>
</dbReference>
<dbReference type="Pfam" id="PF25496">
    <property type="entry name" value="URGCP"/>
    <property type="match status" value="1"/>
</dbReference>
<feature type="coiled-coil region" evidence="8">
    <location>
        <begin position="194"/>
        <end position="221"/>
    </location>
</feature>
<proteinExistence type="inferred from homology"/>
<keyword evidence="11" id="KW-1185">Reference proteome</keyword>
<comment type="caution">
    <text evidence="10">The sequence shown here is derived from an EMBL/GenBank/DDBJ whole genome shotgun (WGS) entry which is preliminary data.</text>
</comment>
<gene>
    <name evidence="10" type="ORF">J0S82_010040</name>
</gene>
<dbReference type="GO" id="GO:0005737">
    <property type="term" value="C:cytoplasm"/>
    <property type="evidence" value="ECO:0007669"/>
    <property type="project" value="UniProtKB-SubCell"/>
</dbReference>
<dbReference type="InterPro" id="IPR027417">
    <property type="entry name" value="P-loop_NTPase"/>
</dbReference>
<evidence type="ECO:0000256" key="8">
    <source>
        <dbReference type="SAM" id="Coils"/>
    </source>
</evidence>
<keyword evidence="7" id="KW-0539">Nucleus</keyword>
<dbReference type="PANTHER" id="PTHR22796">
    <property type="entry name" value="URG4-RELATED"/>
    <property type="match status" value="1"/>
</dbReference>
<dbReference type="SUPFAM" id="SSF52540">
    <property type="entry name" value="P-loop containing nucleoside triphosphate hydrolases"/>
    <property type="match status" value="1"/>
</dbReference>
<evidence type="ECO:0000256" key="6">
    <source>
        <dbReference type="ARBA" id="ARBA00023134"/>
    </source>
</evidence>
<name>A0A8J6ARQ3_GALPY</name>
<evidence type="ECO:0000259" key="9">
    <source>
        <dbReference type="PROSITE" id="PS51717"/>
    </source>
</evidence>
<dbReference type="PROSITE" id="PS51717">
    <property type="entry name" value="G_VLIG"/>
    <property type="match status" value="1"/>
</dbReference>
<keyword evidence="6" id="KW-0342">GTP-binding</keyword>
<dbReference type="InterPro" id="IPR057365">
    <property type="entry name" value="URGCP"/>
</dbReference>
<dbReference type="GO" id="GO:0005634">
    <property type="term" value="C:nucleus"/>
    <property type="evidence" value="ECO:0007669"/>
    <property type="project" value="UniProtKB-SubCell"/>
</dbReference>
<dbReference type="OrthoDB" id="1597724at2759"/>
<evidence type="ECO:0000256" key="4">
    <source>
        <dbReference type="ARBA" id="ARBA00022490"/>
    </source>
</evidence>
<comment type="subcellular location">
    <subcellularLocation>
        <location evidence="2">Cytoplasm</location>
    </subcellularLocation>
    <subcellularLocation>
        <location evidence="1">Nucleus</location>
    </subcellularLocation>
</comment>
<evidence type="ECO:0000313" key="10">
    <source>
        <dbReference type="EMBL" id="KAG8522825.1"/>
    </source>
</evidence>
<dbReference type="EMBL" id="JAGFMF010011429">
    <property type="protein sequence ID" value="KAG8522825.1"/>
    <property type="molecule type" value="Genomic_DNA"/>
</dbReference>
<dbReference type="Pfam" id="PF25683">
    <property type="entry name" value="URGCP_GTPase"/>
    <property type="match status" value="1"/>
</dbReference>
<evidence type="ECO:0000313" key="11">
    <source>
        <dbReference type="Proteomes" id="UP000700334"/>
    </source>
</evidence>
<evidence type="ECO:0000256" key="2">
    <source>
        <dbReference type="ARBA" id="ARBA00004496"/>
    </source>
</evidence>
<reference evidence="10" key="1">
    <citation type="journal article" date="2021" name="Evol. Appl.">
        <title>The genome of the Pyrenean desman and the effects of bottlenecks and inbreeding on the genomic landscape of an endangered species.</title>
        <authorList>
            <person name="Escoda L."/>
            <person name="Castresana J."/>
        </authorList>
    </citation>
    <scope>NUCLEOTIDE SEQUENCE</scope>
    <source>
        <strain evidence="10">IBE-C5619</strain>
    </source>
</reference>
<protein>
    <submittedName>
        <fullName evidence="10">Interferon-induced very large GTPase 1</fullName>
    </submittedName>
</protein>
<keyword evidence="4" id="KW-0963">Cytoplasm</keyword>